<protein>
    <submittedName>
        <fullName evidence="11">Lysine-specific demethylase</fullName>
    </submittedName>
</protein>
<dbReference type="GO" id="GO:0031490">
    <property type="term" value="F:chromatin DNA binding"/>
    <property type="evidence" value="ECO:0007669"/>
    <property type="project" value="TreeGrafter"/>
</dbReference>
<comment type="similarity">
    <text evidence="2">Belongs to the JARID1 histone demethylase family.</text>
</comment>
<feature type="compositionally biased region" description="Basic residues" evidence="7">
    <location>
        <begin position="225"/>
        <end position="238"/>
    </location>
</feature>
<dbReference type="GO" id="GO:0000118">
    <property type="term" value="C:histone deacetylase complex"/>
    <property type="evidence" value="ECO:0007669"/>
    <property type="project" value="TreeGrafter"/>
</dbReference>
<name>A0AAE2CEC2_9LAMI</name>
<dbReference type="InterPro" id="IPR001841">
    <property type="entry name" value="Znf_RING"/>
</dbReference>
<keyword evidence="5" id="KW-0863">Zinc-finger</keyword>
<feature type="compositionally biased region" description="Acidic residues" evidence="7">
    <location>
        <begin position="121"/>
        <end position="132"/>
    </location>
</feature>
<dbReference type="GO" id="GO:0003712">
    <property type="term" value="F:transcription coregulator activity"/>
    <property type="evidence" value="ECO:0007669"/>
    <property type="project" value="TreeGrafter"/>
</dbReference>
<feature type="compositionally biased region" description="Low complexity" evidence="7">
    <location>
        <begin position="55"/>
        <end position="65"/>
    </location>
</feature>
<evidence type="ECO:0000256" key="6">
    <source>
        <dbReference type="PROSITE-ProRule" id="PRU01002"/>
    </source>
</evidence>
<feature type="region of interest" description="Disordered" evidence="7">
    <location>
        <begin position="113"/>
        <end position="132"/>
    </location>
</feature>
<evidence type="ECO:0000259" key="9">
    <source>
        <dbReference type="PROSITE" id="PS51184"/>
    </source>
</evidence>
<proteinExistence type="inferred from homology"/>
<evidence type="ECO:0000313" key="12">
    <source>
        <dbReference type="Proteomes" id="UP001293254"/>
    </source>
</evidence>
<feature type="region of interest" description="Disordered" evidence="7">
    <location>
        <begin position="903"/>
        <end position="928"/>
    </location>
</feature>
<feature type="compositionally biased region" description="Polar residues" evidence="7">
    <location>
        <begin position="907"/>
        <end position="922"/>
    </location>
</feature>
<keyword evidence="12" id="KW-1185">Reference proteome</keyword>
<dbReference type="GO" id="GO:0008270">
    <property type="term" value="F:zinc ion binding"/>
    <property type="evidence" value="ECO:0007669"/>
    <property type="project" value="UniProtKB-KW"/>
</dbReference>
<keyword evidence="4" id="KW-0539">Nucleus</keyword>
<evidence type="ECO:0000259" key="8">
    <source>
        <dbReference type="PROSITE" id="PS50089"/>
    </source>
</evidence>
<feature type="compositionally biased region" description="Basic and acidic residues" evidence="7">
    <location>
        <begin position="276"/>
        <end position="294"/>
    </location>
</feature>
<organism evidence="11 12">
    <name type="scientific">Sesamum alatum</name>
    <dbReference type="NCBI Taxonomy" id="300844"/>
    <lineage>
        <taxon>Eukaryota</taxon>
        <taxon>Viridiplantae</taxon>
        <taxon>Streptophyta</taxon>
        <taxon>Embryophyta</taxon>
        <taxon>Tracheophyta</taxon>
        <taxon>Spermatophyta</taxon>
        <taxon>Magnoliopsida</taxon>
        <taxon>eudicotyledons</taxon>
        <taxon>Gunneridae</taxon>
        <taxon>Pentapetalae</taxon>
        <taxon>asterids</taxon>
        <taxon>lamiids</taxon>
        <taxon>Lamiales</taxon>
        <taxon>Pedaliaceae</taxon>
        <taxon>Sesamum</taxon>
    </lineage>
</organism>
<dbReference type="GO" id="GO:0006357">
    <property type="term" value="P:regulation of transcription by RNA polymerase II"/>
    <property type="evidence" value="ECO:0007669"/>
    <property type="project" value="TreeGrafter"/>
</dbReference>
<dbReference type="InterPro" id="IPR003347">
    <property type="entry name" value="JmjC_dom"/>
</dbReference>
<dbReference type="PROSITE" id="PS50089">
    <property type="entry name" value="ZF_RING_2"/>
    <property type="match status" value="1"/>
</dbReference>
<dbReference type="EMBL" id="JACGWO010000009">
    <property type="protein sequence ID" value="KAK4418955.1"/>
    <property type="molecule type" value="Genomic_DNA"/>
</dbReference>
<keyword evidence="5" id="KW-0862">Zinc</keyword>
<dbReference type="Gene3D" id="2.60.120.650">
    <property type="entry name" value="Cupin"/>
    <property type="match status" value="1"/>
</dbReference>
<evidence type="ECO:0000259" key="10">
    <source>
        <dbReference type="PROSITE" id="PS51667"/>
    </source>
</evidence>
<accession>A0AAE2CEC2</accession>
<dbReference type="PANTHER" id="PTHR12549">
    <property type="entry name" value="JMJC DOMAIN-CONTAINING HISTONE DEMETHYLATION PROTEIN"/>
    <property type="match status" value="1"/>
</dbReference>
<reference evidence="11" key="1">
    <citation type="submission" date="2020-06" db="EMBL/GenBank/DDBJ databases">
        <authorList>
            <person name="Li T."/>
            <person name="Hu X."/>
            <person name="Zhang T."/>
            <person name="Song X."/>
            <person name="Zhang H."/>
            <person name="Dai N."/>
            <person name="Sheng W."/>
            <person name="Hou X."/>
            <person name="Wei L."/>
        </authorList>
    </citation>
    <scope>NUCLEOTIDE SEQUENCE</scope>
    <source>
        <strain evidence="11">3651</strain>
        <tissue evidence="11">Leaf</tissue>
    </source>
</reference>
<dbReference type="Pfam" id="PF08879">
    <property type="entry name" value="WRC"/>
    <property type="match status" value="1"/>
</dbReference>
<dbReference type="Proteomes" id="UP001293254">
    <property type="component" value="Unassembled WGS sequence"/>
</dbReference>
<feature type="compositionally biased region" description="Basic and acidic residues" evidence="7">
    <location>
        <begin position="206"/>
        <end position="220"/>
    </location>
</feature>
<dbReference type="SMART" id="SM00558">
    <property type="entry name" value="JmjC"/>
    <property type="match status" value="1"/>
</dbReference>
<feature type="region of interest" description="Disordered" evidence="7">
    <location>
        <begin position="45"/>
        <end position="65"/>
    </location>
</feature>
<evidence type="ECO:0000256" key="4">
    <source>
        <dbReference type="ARBA" id="ARBA00023242"/>
    </source>
</evidence>
<feature type="domain" description="RING-type" evidence="8">
    <location>
        <begin position="339"/>
        <end position="385"/>
    </location>
</feature>
<dbReference type="FunFam" id="2.60.120.650:FF:000033">
    <property type="entry name" value="Transcription factor jumonji (JmjC) domain-containing protein"/>
    <property type="match status" value="1"/>
</dbReference>
<dbReference type="InterPro" id="IPR045109">
    <property type="entry name" value="LSDs-like"/>
</dbReference>
<feature type="compositionally biased region" description="Basic and acidic residues" evidence="7">
    <location>
        <begin position="169"/>
        <end position="193"/>
    </location>
</feature>
<comment type="subcellular location">
    <subcellularLocation>
        <location evidence="1">Nucleus</location>
    </subcellularLocation>
</comment>
<dbReference type="GO" id="GO:0032454">
    <property type="term" value="F:histone H3K9 demethylase activity"/>
    <property type="evidence" value="ECO:0007669"/>
    <property type="project" value="InterPro"/>
</dbReference>
<dbReference type="AlphaFoldDB" id="A0AAE2CEC2"/>
<sequence>MIREREKTPPDGVRCRRSDGKQWRCRLRRIEDQPYCERHRYLLSSTSKTSKRKASASARATRVAGNGLSRGGGRYVGKGKGVVFRRGGDVISSSEEEVIPQKRFRSKEKDGKNVVNVDGDERGEEIDAESEDGNNVGVVKKAKTKGLRTRTGVAGLSVGGNESGEDVEEEKRLDLVRRGGAARKEKSDFSKEDGSEEDGTGGSSDEVDHVVVELGEKDGKAGASLKKKGIKLQGRKMQAKMEEGKSEEDDLGLQAVKKQATNNVMESGHMKKDKGHKTQEKKIVQSKRAGKDEHSSDDDSQYKHHNLRKRKSPELVDGPGVVTKRKYISDDPSDPFQMCHQCMKSDRKVVRCSQCRRRRYCFPCIKTWYPELSEAALTEACPCCRQNCNCKACLRRFNLPESVFSGDPKDNKEKIQFHKYLLSFLLPFLEQFNHDQMMEKDMEAKIRGSALSDLKIDKIDFSPDERIYCNNCRTSIVDFHRSCPNCSYDLCITCCREIREGCLRGCDKEVVIQYIDRGKHYLHGIEPSVTPKRRRTSISCNESNCRSAEMPLPEWKATVLGEIPCPPEERGGCGHGKLELKCIFGESWVSELKENSENLVVACGPAEVLQISGQCPCSEVNDGGSVLDGQLRKASYRSSGDNDLYCPLASDIQPGKLEHFQRHWIMGEPIVVRDVLKLTSGLSWAPMVMWRAFRKILVKKGSSDLKVTAVDCLDSCEVDINIHKFFIGYSDGRNYENSWPEMLKLKDWPPSTLFEERLPRHGAEFLRALPYKEYTHPRSGILNLASKLSTGMLKPDLGPKTYIAYGFAEELGRGDSVTKLHCDISDAVNILMHTADVAPEKREFPKIEKLKEKHAIQDQRELFCNVNTNHKETGIAMQESNVCLNLEAPGSLPVEVLPAAAGKGRIEQSQSSGDQSTNANTKVNEDEPRLKDADSLLINFGDRDLLGNNLKKINVGAEKVEGGAIWDIFRREDVPKLEEYLRRHHKEFRHIYGCPVEQVVHPIHDQSLYLTSYHKAKLKEEFGVEPWTFVQKLGEAVFIPAGCPHQVRNLKSCIKVALDFVSPENLGECIRLTEEFRTLPQNHRAKEDKLEVKKMALHALQDAVSHLKDLILYAEQEADNHVCGTTQLEPNSGQLPEDPHLP</sequence>
<gene>
    <name evidence="11" type="ORF">Salat_2308300</name>
</gene>
<evidence type="ECO:0000256" key="7">
    <source>
        <dbReference type="SAM" id="MobiDB-lite"/>
    </source>
</evidence>
<reference evidence="11" key="2">
    <citation type="journal article" date="2024" name="Plant">
        <title>Genomic evolution and insights into agronomic trait innovations of Sesamum species.</title>
        <authorList>
            <person name="Miao H."/>
            <person name="Wang L."/>
            <person name="Qu L."/>
            <person name="Liu H."/>
            <person name="Sun Y."/>
            <person name="Le M."/>
            <person name="Wang Q."/>
            <person name="Wei S."/>
            <person name="Zheng Y."/>
            <person name="Lin W."/>
            <person name="Duan Y."/>
            <person name="Cao H."/>
            <person name="Xiong S."/>
            <person name="Wang X."/>
            <person name="Wei L."/>
            <person name="Li C."/>
            <person name="Ma Q."/>
            <person name="Ju M."/>
            <person name="Zhao R."/>
            <person name="Li G."/>
            <person name="Mu C."/>
            <person name="Tian Q."/>
            <person name="Mei H."/>
            <person name="Zhang T."/>
            <person name="Gao T."/>
            <person name="Zhang H."/>
        </authorList>
    </citation>
    <scope>NUCLEOTIDE SEQUENCE</scope>
    <source>
        <strain evidence="11">3651</strain>
    </source>
</reference>
<evidence type="ECO:0000256" key="2">
    <source>
        <dbReference type="ARBA" id="ARBA00006801"/>
    </source>
</evidence>
<feature type="region of interest" description="Disordered" evidence="7">
    <location>
        <begin position="153"/>
        <end position="318"/>
    </location>
</feature>
<evidence type="ECO:0000256" key="5">
    <source>
        <dbReference type="PROSITE-ProRule" id="PRU00175"/>
    </source>
</evidence>
<keyword evidence="3" id="KW-0479">Metal-binding</keyword>
<evidence type="ECO:0000256" key="3">
    <source>
        <dbReference type="ARBA" id="ARBA00022723"/>
    </source>
</evidence>
<dbReference type="SUPFAM" id="SSF51197">
    <property type="entry name" value="Clavaminate synthase-like"/>
    <property type="match status" value="1"/>
</dbReference>
<dbReference type="PROSITE" id="PS51184">
    <property type="entry name" value="JMJC"/>
    <property type="match status" value="1"/>
</dbReference>
<evidence type="ECO:0000313" key="11">
    <source>
        <dbReference type="EMBL" id="KAK4418955.1"/>
    </source>
</evidence>
<dbReference type="Pfam" id="PF02373">
    <property type="entry name" value="JmjC"/>
    <property type="match status" value="1"/>
</dbReference>
<feature type="domain" description="WRC" evidence="10">
    <location>
        <begin position="9"/>
        <end position="55"/>
    </location>
</feature>
<feature type="domain" description="JmjC" evidence="9">
    <location>
        <begin position="777"/>
        <end position="1077"/>
    </location>
</feature>
<dbReference type="GO" id="GO:0000785">
    <property type="term" value="C:chromatin"/>
    <property type="evidence" value="ECO:0007669"/>
    <property type="project" value="TreeGrafter"/>
</dbReference>
<dbReference type="PANTHER" id="PTHR12549:SF36">
    <property type="entry name" value="LYSINE-SPECIFIC DEMETHYLASE JMJ25-LIKE"/>
    <property type="match status" value="1"/>
</dbReference>
<evidence type="ECO:0000256" key="1">
    <source>
        <dbReference type="ARBA" id="ARBA00004123"/>
    </source>
</evidence>
<dbReference type="PROSITE" id="PS51667">
    <property type="entry name" value="WRC"/>
    <property type="match status" value="1"/>
</dbReference>
<comment type="caution">
    <text evidence="6">Lacks conserved residue(s) required for the propagation of feature annotation.</text>
</comment>
<dbReference type="InterPro" id="IPR014977">
    <property type="entry name" value="WRC_dom"/>
</dbReference>
<comment type="caution">
    <text evidence="11">The sequence shown here is derived from an EMBL/GenBank/DDBJ whole genome shotgun (WGS) entry which is preliminary data.</text>
</comment>